<feature type="transmembrane region" description="Helical" evidence="7">
    <location>
        <begin position="126"/>
        <end position="147"/>
    </location>
</feature>
<protein>
    <submittedName>
        <fullName evidence="8">Solute:Na+ symporter, SSS family</fullName>
    </submittedName>
</protein>
<dbReference type="Gene3D" id="1.20.1730.10">
    <property type="entry name" value="Sodium/glucose cotransporter"/>
    <property type="match status" value="1"/>
</dbReference>
<evidence type="ECO:0000313" key="8">
    <source>
        <dbReference type="EMBL" id="SEA48387.1"/>
    </source>
</evidence>
<comment type="similarity">
    <text evidence="2 6">Belongs to the sodium:solute symporter (SSF) (TC 2.A.21) family.</text>
</comment>
<dbReference type="OrthoDB" id="9814523at2"/>
<dbReference type="NCBIfam" id="TIGR00813">
    <property type="entry name" value="sss"/>
    <property type="match status" value="1"/>
</dbReference>
<dbReference type="EMBL" id="FNRL01000008">
    <property type="protein sequence ID" value="SEA48387.1"/>
    <property type="molecule type" value="Genomic_DNA"/>
</dbReference>
<accession>A0A1H4BJW1</accession>
<organism evidence="8 9">
    <name type="scientific">Chitinophaga terrae</name>
    <name type="common">ex Kim and Jung 2007</name>
    <dbReference type="NCBI Taxonomy" id="408074"/>
    <lineage>
        <taxon>Bacteria</taxon>
        <taxon>Pseudomonadati</taxon>
        <taxon>Bacteroidota</taxon>
        <taxon>Chitinophagia</taxon>
        <taxon>Chitinophagales</taxon>
        <taxon>Chitinophagaceae</taxon>
        <taxon>Chitinophaga</taxon>
    </lineage>
</organism>
<feature type="transmembrane region" description="Helical" evidence="7">
    <location>
        <begin position="540"/>
        <end position="560"/>
    </location>
</feature>
<feature type="transmembrane region" description="Helical" evidence="7">
    <location>
        <begin position="85"/>
        <end position="105"/>
    </location>
</feature>
<dbReference type="PROSITE" id="PS50283">
    <property type="entry name" value="NA_SOLUT_SYMP_3"/>
    <property type="match status" value="1"/>
</dbReference>
<feature type="transmembrane region" description="Helical" evidence="7">
    <location>
        <begin position="432"/>
        <end position="450"/>
    </location>
</feature>
<keyword evidence="3 7" id="KW-0812">Transmembrane</keyword>
<sequence>MKHQLVFKDFLVFALYFIIVAGYGYWIYRKKQKGATSESKNFFLAEGSLTWWAIGASIIASNISAEQFIGMSGDGFFVGMAVSVYEWLGAAALIIVAVFLMPVYIRNKIYTMPQFLKMRYNETVALIMSVFWLFLYVFVNLTSILYLGALAINGLLGGAYFHEVMIALAIFAVIITLGGMKVIGYTDVIQVGVLIIGGLATTCMALTVVSEKFGFGKDIVAGFNILMKEAPDHFHMMLKKPEAGASQEYINKYLILPGFGMYIAGQWISNLNYWGCNQYITQRALGADLPTARTGILFAGLLKILMPVIVMLPGIVAYVLYQHGHLPQLEGGHKDGAYAAILTLLPAGLKGLAIAALTAAIVASLAGKSNSISTIFTLDIYKKYLHTKADEKQLVWVGRLTIVAAIVIGVLFTWNDLLDIGGAGGYTFVQKYSSFISPGVFATFILGMFWKRTSGAAAVAGIIVGFAASVFFNQAAVKLMGPETILYSAFPNAHGEYEIPFFISLGWSFLTTVIVMVAISLAGPRVSPKAFVLDRGMFRLSPSSVILIAAIVLLLSALYVKFW</sequence>
<dbReference type="PANTHER" id="PTHR11819">
    <property type="entry name" value="SOLUTE CARRIER FAMILY 5"/>
    <property type="match status" value="1"/>
</dbReference>
<dbReference type="PANTHER" id="PTHR11819:SF195">
    <property type="entry name" value="SODIUM_GLUCOSE COTRANSPORTER 4"/>
    <property type="match status" value="1"/>
</dbReference>
<comment type="subcellular location">
    <subcellularLocation>
        <location evidence="1">Membrane</location>
        <topology evidence="1">Multi-pass membrane protein</topology>
    </subcellularLocation>
</comment>
<feature type="transmembrane region" description="Helical" evidence="7">
    <location>
        <begin position="6"/>
        <end position="28"/>
    </location>
</feature>
<dbReference type="AlphaFoldDB" id="A0A1H4BJW1"/>
<gene>
    <name evidence="8" type="ORF">SAMN05660909_02113</name>
</gene>
<evidence type="ECO:0000256" key="2">
    <source>
        <dbReference type="ARBA" id="ARBA00006434"/>
    </source>
</evidence>
<keyword evidence="5 7" id="KW-0472">Membrane</keyword>
<feature type="transmembrane region" description="Helical" evidence="7">
    <location>
        <begin position="49"/>
        <end position="65"/>
    </location>
</feature>
<dbReference type="InterPro" id="IPR001734">
    <property type="entry name" value="Na/solute_symporter"/>
</dbReference>
<evidence type="ECO:0000256" key="3">
    <source>
        <dbReference type="ARBA" id="ARBA00022692"/>
    </source>
</evidence>
<evidence type="ECO:0000256" key="7">
    <source>
        <dbReference type="SAM" id="Phobius"/>
    </source>
</evidence>
<keyword evidence="9" id="KW-1185">Reference proteome</keyword>
<evidence type="ECO:0000256" key="6">
    <source>
        <dbReference type="RuleBase" id="RU362091"/>
    </source>
</evidence>
<dbReference type="GO" id="GO:0005886">
    <property type="term" value="C:plasma membrane"/>
    <property type="evidence" value="ECO:0007669"/>
    <property type="project" value="TreeGrafter"/>
</dbReference>
<dbReference type="RefSeq" id="WP_089761372.1">
    <property type="nucleotide sequence ID" value="NZ_BKAT01000011.1"/>
</dbReference>
<evidence type="ECO:0000256" key="1">
    <source>
        <dbReference type="ARBA" id="ARBA00004141"/>
    </source>
</evidence>
<feature type="transmembrane region" description="Helical" evidence="7">
    <location>
        <begin position="341"/>
        <end position="366"/>
    </location>
</feature>
<keyword evidence="4 7" id="KW-1133">Transmembrane helix</keyword>
<evidence type="ECO:0000256" key="5">
    <source>
        <dbReference type="ARBA" id="ARBA00023136"/>
    </source>
</evidence>
<name>A0A1H4BJW1_9BACT</name>
<feature type="transmembrane region" description="Helical" evidence="7">
    <location>
        <begin position="254"/>
        <end position="275"/>
    </location>
</feature>
<evidence type="ECO:0000313" key="9">
    <source>
        <dbReference type="Proteomes" id="UP000199656"/>
    </source>
</evidence>
<feature type="transmembrane region" description="Helical" evidence="7">
    <location>
        <begin position="457"/>
        <end position="477"/>
    </location>
</feature>
<feature type="transmembrane region" description="Helical" evidence="7">
    <location>
        <begin position="191"/>
        <end position="209"/>
    </location>
</feature>
<proteinExistence type="inferred from homology"/>
<feature type="transmembrane region" description="Helical" evidence="7">
    <location>
        <begin position="296"/>
        <end position="321"/>
    </location>
</feature>
<feature type="transmembrane region" description="Helical" evidence="7">
    <location>
        <begin position="159"/>
        <end position="179"/>
    </location>
</feature>
<feature type="transmembrane region" description="Helical" evidence="7">
    <location>
        <begin position="497"/>
        <end position="519"/>
    </location>
</feature>
<reference evidence="9" key="1">
    <citation type="submission" date="2016-10" db="EMBL/GenBank/DDBJ databases">
        <authorList>
            <person name="Varghese N."/>
            <person name="Submissions S."/>
        </authorList>
    </citation>
    <scope>NUCLEOTIDE SEQUENCE [LARGE SCALE GENOMIC DNA]</scope>
    <source>
        <strain evidence="9">DSM 23920</strain>
    </source>
</reference>
<dbReference type="Pfam" id="PF00474">
    <property type="entry name" value="SSF"/>
    <property type="match status" value="1"/>
</dbReference>
<dbReference type="GO" id="GO:0005412">
    <property type="term" value="F:D-glucose:sodium symporter activity"/>
    <property type="evidence" value="ECO:0007669"/>
    <property type="project" value="TreeGrafter"/>
</dbReference>
<dbReference type="STRING" id="408074.SAMN05660909_02113"/>
<dbReference type="Proteomes" id="UP000199656">
    <property type="component" value="Unassembled WGS sequence"/>
</dbReference>
<evidence type="ECO:0000256" key="4">
    <source>
        <dbReference type="ARBA" id="ARBA00022989"/>
    </source>
</evidence>
<feature type="transmembrane region" description="Helical" evidence="7">
    <location>
        <begin position="394"/>
        <end position="412"/>
    </location>
</feature>
<dbReference type="InterPro" id="IPR038377">
    <property type="entry name" value="Na/Glc_symporter_sf"/>
</dbReference>